<protein>
    <submittedName>
        <fullName evidence="1">Uncharacterized protein</fullName>
    </submittedName>
</protein>
<organism evidence="1 2">
    <name type="scientific">Cystobacter fuscus</name>
    <dbReference type="NCBI Taxonomy" id="43"/>
    <lineage>
        <taxon>Bacteria</taxon>
        <taxon>Pseudomonadati</taxon>
        <taxon>Myxococcota</taxon>
        <taxon>Myxococcia</taxon>
        <taxon>Myxococcales</taxon>
        <taxon>Cystobacterineae</taxon>
        <taxon>Archangiaceae</taxon>
        <taxon>Cystobacter</taxon>
    </lineage>
</organism>
<proteinExistence type="predicted"/>
<name>A0A250J306_9BACT</name>
<dbReference type="AlphaFoldDB" id="A0A250J306"/>
<dbReference type="EMBL" id="CP022098">
    <property type="protein sequence ID" value="ATB37892.1"/>
    <property type="molecule type" value="Genomic_DNA"/>
</dbReference>
<dbReference type="Proteomes" id="UP000217257">
    <property type="component" value="Chromosome"/>
</dbReference>
<reference evidence="1 2" key="1">
    <citation type="submission" date="2017-06" db="EMBL/GenBank/DDBJ databases">
        <title>Sequencing and comparative analysis of myxobacterial genomes.</title>
        <authorList>
            <person name="Rupp O."/>
            <person name="Goesmann A."/>
            <person name="Sogaard-Andersen L."/>
        </authorList>
    </citation>
    <scope>NUCLEOTIDE SEQUENCE [LARGE SCALE GENOMIC DNA]</scope>
    <source>
        <strain evidence="1 2">DSM 52655</strain>
    </source>
</reference>
<evidence type="ECO:0000313" key="1">
    <source>
        <dbReference type="EMBL" id="ATB37892.1"/>
    </source>
</evidence>
<evidence type="ECO:0000313" key="2">
    <source>
        <dbReference type="Proteomes" id="UP000217257"/>
    </source>
</evidence>
<accession>A0A250J306</accession>
<gene>
    <name evidence="1" type="ORF">CYFUS_003317</name>
</gene>
<dbReference type="KEGG" id="cfus:CYFUS_003317"/>
<sequence length="38" mass="4200">MTRTSVFLMDAFSEIAVFTRAAEKLSLTRSGWECGSSI</sequence>